<evidence type="ECO:0000313" key="7">
    <source>
        <dbReference type="Proteomes" id="UP000050509"/>
    </source>
</evidence>
<comment type="caution">
    <text evidence="6">The sequence shown here is derived from an EMBL/GenBank/DDBJ whole genome shotgun (WGS) entry which is preliminary data.</text>
</comment>
<dbReference type="InterPro" id="IPR017900">
    <property type="entry name" value="4Fe4S_Fe_S_CS"/>
</dbReference>
<dbReference type="GO" id="GO:0003700">
    <property type="term" value="F:DNA-binding transcription factor activity"/>
    <property type="evidence" value="ECO:0007669"/>
    <property type="project" value="TreeGrafter"/>
</dbReference>
<evidence type="ECO:0000259" key="5">
    <source>
        <dbReference type="PROSITE" id="PS51379"/>
    </source>
</evidence>
<dbReference type="Pfam" id="PF12838">
    <property type="entry name" value="Fer4_7"/>
    <property type="match status" value="1"/>
</dbReference>
<dbReference type="SUPFAM" id="SSF54862">
    <property type="entry name" value="4Fe-4S ferredoxins"/>
    <property type="match status" value="1"/>
</dbReference>
<dbReference type="InterPro" id="IPR018490">
    <property type="entry name" value="cNMP-bd_dom_sf"/>
</dbReference>
<dbReference type="InterPro" id="IPR050397">
    <property type="entry name" value="Env_Response_Regulators"/>
</dbReference>
<organism evidence="6 7">
    <name type="scientific">Kouleothrix aurantiaca</name>
    <dbReference type="NCBI Taxonomy" id="186479"/>
    <lineage>
        <taxon>Bacteria</taxon>
        <taxon>Bacillati</taxon>
        <taxon>Chloroflexota</taxon>
        <taxon>Chloroflexia</taxon>
        <taxon>Chloroflexales</taxon>
        <taxon>Roseiflexineae</taxon>
        <taxon>Roseiflexaceae</taxon>
        <taxon>Kouleothrix</taxon>
    </lineage>
</organism>
<dbReference type="EMBL" id="LJCR01000819">
    <property type="protein sequence ID" value="KPV51680.1"/>
    <property type="molecule type" value="Genomic_DNA"/>
</dbReference>
<keyword evidence="7" id="KW-1185">Reference proteome</keyword>
<sequence>MGATVKQQRNVPAEPSAEALAQQERQARQVGALAQLDCLQNVPRNNLEQLANISVLRAFIPGTTILHERAPCDFVYLILRGTITLTLHNRTSQNVLIGILNRGDCFGEGPLFGDLFRGASVTAETVCYLLQIPREQLRALLPKSPELAQVLRDIYRHRLAESTLGQVPLFSRLSPLERSRLAGLLQPKHYPRGATIIREGEMGKALYLIEEGQVLVAQGEQTIAHLDEGDFFGEMALLDQIPHNADVRALTPVELLTLPAAQFADLLREQPTLHSQLKDVAKKRRADNAAIRHSRERTAQLNKAISQGLLRGTHVIVRDPELCEEGCQICEQACATRFGQTRIHVKGAILNDLEVTNSCRQCRVGAECVEACPEDAIEWDEHGALVVNDKCTGCGECVPACPYDAVQLMPVSTPQHSPLWALWRQIKRLRQPTIPLQPAGPQRANKCDLCHGYDDMACISACPTGALRFIPVDEIFSV</sequence>
<evidence type="ECO:0000259" key="4">
    <source>
        <dbReference type="PROSITE" id="PS50042"/>
    </source>
</evidence>
<dbReference type="PANTHER" id="PTHR24567:SF74">
    <property type="entry name" value="HTH-TYPE TRANSCRIPTIONAL REGULATOR ARCR"/>
    <property type="match status" value="1"/>
</dbReference>
<dbReference type="InterPro" id="IPR000595">
    <property type="entry name" value="cNMP-bd_dom"/>
</dbReference>
<evidence type="ECO:0000313" key="6">
    <source>
        <dbReference type="EMBL" id="KPV51680.1"/>
    </source>
</evidence>
<dbReference type="AlphaFoldDB" id="A0A0P9F5B1"/>
<accession>A0A0P9F5B1</accession>
<dbReference type="PROSITE" id="PS50042">
    <property type="entry name" value="CNMP_BINDING_3"/>
    <property type="match status" value="2"/>
</dbReference>
<keyword evidence="2" id="KW-0408">Iron</keyword>
<reference evidence="6 7" key="1">
    <citation type="submission" date="2015-09" db="EMBL/GenBank/DDBJ databases">
        <title>Draft genome sequence of Kouleothrix aurantiaca JCM 19913.</title>
        <authorList>
            <person name="Hemp J."/>
        </authorList>
    </citation>
    <scope>NUCLEOTIDE SEQUENCE [LARGE SCALE GENOMIC DNA]</scope>
    <source>
        <strain evidence="6 7">COM-B</strain>
    </source>
</reference>
<dbReference type="GO" id="GO:0046872">
    <property type="term" value="F:metal ion binding"/>
    <property type="evidence" value="ECO:0007669"/>
    <property type="project" value="UniProtKB-KW"/>
</dbReference>
<feature type="domain" description="Cyclic nucleotide-binding" evidence="4">
    <location>
        <begin position="38"/>
        <end position="158"/>
    </location>
</feature>
<dbReference type="Gene3D" id="2.60.120.10">
    <property type="entry name" value="Jelly Rolls"/>
    <property type="match status" value="2"/>
</dbReference>
<evidence type="ECO:0000256" key="3">
    <source>
        <dbReference type="ARBA" id="ARBA00023014"/>
    </source>
</evidence>
<keyword evidence="3" id="KW-0411">Iron-sulfur</keyword>
<dbReference type="SMART" id="SM00100">
    <property type="entry name" value="cNMP"/>
    <property type="match status" value="2"/>
</dbReference>
<dbReference type="InterPro" id="IPR017896">
    <property type="entry name" value="4Fe4S_Fe-S-bd"/>
</dbReference>
<name>A0A0P9F5B1_9CHLR</name>
<dbReference type="Proteomes" id="UP000050509">
    <property type="component" value="Unassembled WGS sequence"/>
</dbReference>
<protein>
    <submittedName>
        <fullName evidence="6">Cyclic nucleotide-binding protein</fullName>
    </submittedName>
</protein>
<dbReference type="SUPFAM" id="SSF51206">
    <property type="entry name" value="cAMP-binding domain-like"/>
    <property type="match status" value="2"/>
</dbReference>
<dbReference type="PRINTS" id="PR00103">
    <property type="entry name" value="CAMPKINASE"/>
</dbReference>
<dbReference type="PROSITE" id="PS00888">
    <property type="entry name" value="CNMP_BINDING_1"/>
    <property type="match status" value="1"/>
</dbReference>
<feature type="domain" description="4Fe-4S ferredoxin-type" evidence="5">
    <location>
        <begin position="347"/>
        <end position="381"/>
    </location>
</feature>
<evidence type="ECO:0000256" key="1">
    <source>
        <dbReference type="ARBA" id="ARBA00022723"/>
    </source>
</evidence>
<dbReference type="CDD" id="cd00038">
    <property type="entry name" value="CAP_ED"/>
    <property type="match status" value="2"/>
</dbReference>
<dbReference type="GO" id="GO:0051536">
    <property type="term" value="F:iron-sulfur cluster binding"/>
    <property type="evidence" value="ECO:0007669"/>
    <property type="project" value="UniProtKB-KW"/>
</dbReference>
<feature type="domain" description="4Fe-4S ferredoxin-type" evidence="5">
    <location>
        <begin position="382"/>
        <end position="411"/>
    </location>
</feature>
<gene>
    <name evidence="6" type="ORF">SE17_19845</name>
</gene>
<dbReference type="PROSITE" id="PS51379">
    <property type="entry name" value="4FE4S_FER_2"/>
    <property type="match status" value="2"/>
</dbReference>
<dbReference type="InterPro" id="IPR018488">
    <property type="entry name" value="cNMP-bd_CS"/>
</dbReference>
<dbReference type="PANTHER" id="PTHR24567">
    <property type="entry name" value="CRP FAMILY TRANSCRIPTIONAL REGULATORY PROTEIN"/>
    <property type="match status" value="1"/>
</dbReference>
<dbReference type="Gene3D" id="3.30.70.20">
    <property type="match status" value="1"/>
</dbReference>
<dbReference type="PROSITE" id="PS00198">
    <property type="entry name" value="4FE4S_FER_1"/>
    <property type="match status" value="1"/>
</dbReference>
<evidence type="ECO:0000256" key="2">
    <source>
        <dbReference type="ARBA" id="ARBA00023004"/>
    </source>
</evidence>
<dbReference type="GO" id="GO:0005829">
    <property type="term" value="C:cytosol"/>
    <property type="evidence" value="ECO:0007669"/>
    <property type="project" value="TreeGrafter"/>
</dbReference>
<feature type="domain" description="Cyclic nucleotide-binding" evidence="4">
    <location>
        <begin position="169"/>
        <end position="267"/>
    </location>
</feature>
<dbReference type="InterPro" id="IPR014710">
    <property type="entry name" value="RmlC-like_jellyroll"/>
</dbReference>
<proteinExistence type="predicted"/>
<keyword evidence="1" id="KW-0479">Metal-binding</keyword>
<dbReference type="Pfam" id="PF00027">
    <property type="entry name" value="cNMP_binding"/>
    <property type="match status" value="2"/>
</dbReference>